<feature type="region of interest" description="Disordered" evidence="1">
    <location>
        <begin position="83"/>
        <end position="135"/>
    </location>
</feature>
<name>A0ABQ5HT60_9ASTR</name>
<accession>A0ABQ5HT60</accession>
<dbReference type="EMBL" id="BQNB010019983">
    <property type="protein sequence ID" value="GJT91060.1"/>
    <property type="molecule type" value="Genomic_DNA"/>
</dbReference>
<protein>
    <submittedName>
        <fullName evidence="2">Uncharacterized protein</fullName>
    </submittedName>
</protein>
<sequence length="135" mass="15764">MARLMVSELAMHNERAIRLKKVEHLAFLEIKRSEVELRERELAMQEYRQHHEDKRFYMQPYDHLTGDALNRMEALRAKIKANTYPEGSPCQPRIDASMRQNPTDSHLEGKLPRRDSNLRPLACGNNLPKDTFGGH</sequence>
<evidence type="ECO:0000313" key="3">
    <source>
        <dbReference type="Proteomes" id="UP001151760"/>
    </source>
</evidence>
<reference evidence="2" key="1">
    <citation type="journal article" date="2022" name="Int. J. Mol. Sci.">
        <title>Draft Genome of Tanacetum Coccineum: Genomic Comparison of Closely Related Tanacetum-Family Plants.</title>
        <authorList>
            <person name="Yamashiro T."/>
            <person name="Shiraishi A."/>
            <person name="Nakayama K."/>
            <person name="Satake H."/>
        </authorList>
    </citation>
    <scope>NUCLEOTIDE SEQUENCE</scope>
</reference>
<proteinExistence type="predicted"/>
<evidence type="ECO:0000313" key="2">
    <source>
        <dbReference type="EMBL" id="GJT91060.1"/>
    </source>
</evidence>
<reference evidence="2" key="2">
    <citation type="submission" date="2022-01" db="EMBL/GenBank/DDBJ databases">
        <authorList>
            <person name="Yamashiro T."/>
            <person name="Shiraishi A."/>
            <person name="Satake H."/>
            <person name="Nakayama K."/>
        </authorList>
    </citation>
    <scope>NUCLEOTIDE SEQUENCE</scope>
</reference>
<gene>
    <name evidence="2" type="ORF">Tco_1079905</name>
</gene>
<keyword evidence="3" id="KW-1185">Reference proteome</keyword>
<dbReference type="Proteomes" id="UP001151760">
    <property type="component" value="Unassembled WGS sequence"/>
</dbReference>
<comment type="caution">
    <text evidence="2">The sequence shown here is derived from an EMBL/GenBank/DDBJ whole genome shotgun (WGS) entry which is preliminary data.</text>
</comment>
<evidence type="ECO:0000256" key="1">
    <source>
        <dbReference type="SAM" id="MobiDB-lite"/>
    </source>
</evidence>
<organism evidence="2 3">
    <name type="scientific">Tanacetum coccineum</name>
    <dbReference type="NCBI Taxonomy" id="301880"/>
    <lineage>
        <taxon>Eukaryota</taxon>
        <taxon>Viridiplantae</taxon>
        <taxon>Streptophyta</taxon>
        <taxon>Embryophyta</taxon>
        <taxon>Tracheophyta</taxon>
        <taxon>Spermatophyta</taxon>
        <taxon>Magnoliopsida</taxon>
        <taxon>eudicotyledons</taxon>
        <taxon>Gunneridae</taxon>
        <taxon>Pentapetalae</taxon>
        <taxon>asterids</taxon>
        <taxon>campanulids</taxon>
        <taxon>Asterales</taxon>
        <taxon>Asteraceae</taxon>
        <taxon>Asteroideae</taxon>
        <taxon>Anthemideae</taxon>
        <taxon>Anthemidinae</taxon>
        <taxon>Tanacetum</taxon>
    </lineage>
</organism>
<feature type="compositionally biased region" description="Basic and acidic residues" evidence="1">
    <location>
        <begin position="105"/>
        <end position="117"/>
    </location>
</feature>